<dbReference type="Gene3D" id="3.60.20.30">
    <property type="entry name" value="(Glycosyl)asparaginase"/>
    <property type="match status" value="1"/>
</dbReference>
<dbReference type="Proteomes" id="UP000000263">
    <property type="component" value="Chromosome"/>
</dbReference>
<dbReference type="InterPro" id="IPR029055">
    <property type="entry name" value="Ntn_hydrolases_N"/>
</dbReference>
<feature type="site" description="Cleavage; by autolysis" evidence="3">
    <location>
        <begin position="166"/>
        <end position="167"/>
    </location>
</feature>
<feature type="active site" description="Nucleophile" evidence="1">
    <location>
        <position position="167"/>
    </location>
</feature>
<dbReference type="EC" id="3.5.1.1" evidence="4"/>
<gene>
    <name evidence="4" type="ordered locus">Rcas_4430</name>
</gene>
<dbReference type="Pfam" id="PF01112">
    <property type="entry name" value="Asparaginase_2"/>
    <property type="match status" value="1"/>
</dbReference>
<keyword evidence="5" id="KW-1185">Reference proteome</keyword>
<dbReference type="PANTHER" id="PTHR10188:SF6">
    <property type="entry name" value="N(4)-(BETA-N-ACETYLGLUCOSAMINYL)-L-ASPARAGINASE"/>
    <property type="match status" value="1"/>
</dbReference>
<reference evidence="4 5" key="1">
    <citation type="submission" date="2007-08" db="EMBL/GenBank/DDBJ databases">
        <title>Complete sequence of Roseiflexus castenholzii DSM 13941.</title>
        <authorList>
            <consortium name="US DOE Joint Genome Institute"/>
            <person name="Copeland A."/>
            <person name="Lucas S."/>
            <person name="Lapidus A."/>
            <person name="Barry K."/>
            <person name="Glavina del Rio T."/>
            <person name="Dalin E."/>
            <person name="Tice H."/>
            <person name="Pitluck S."/>
            <person name="Thompson L.S."/>
            <person name="Brettin T."/>
            <person name="Bruce D."/>
            <person name="Detter J.C."/>
            <person name="Han C."/>
            <person name="Tapia R."/>
            <person name="Schmutz J."/>
            <person name="Larimer F."/>
            <person name="Land M."/>
            <person name="Hauser L."/>
            <person name="Kyrpides N."/>
            <person name="Mikhailova N."/>
            <person name="Bryant D.A."/>
            <person name="Hanada S."/>
            <person name="Tsukatani Y."/>
            <person name="Richardson P."/>
        </authorList>
    </citation>
    <scope>NUCLEOTIDE SEQUENCE [LARGE SCALE GENOMIC DNA]</scope>
    <source>
        <strain evidence="5">DSM 13941 / HLO8</strain>
    </source>
</reference>
<dbReference type="GO" id="GO:0005737">
    <property type="term" value="C:cytoplasm"/>
    <property type="evidence" value="ECO:0007669"/>
    <property type="project" value="TreeGrafter"/>
</dbReference>
<dbReference type="PANTHER" id="PTHR10188">
    <property type="entry name" value="L-ASPARAGINASE"/>
    <property type="match status" value="1"/>
</dbReference>
<organism evidence="4 5">
    <name type="scientific">Roseiflexus castenholzii (strain DSM 13941 / HLO8)</name>
    <dbReference type="NCBI Taxonomy" id="383372"/>
    <lineage>
        <taxon>Bacteria</taxon>
        <taxon>Bacillati</taxon>
        <taxon>Chloroflexota</taxon>
        <taxon>Chloroflexia</taxon>
        <taxon>Chloroflexales</taxon>
        <taxon>Roseiflexineae</taxon>
        <taxon>Roseiflexaceae</taxon>
        <taxon>Roseiflexus</taxon>
    </lineage>
</organism>
<dbReference type="OrthoDB" id="9780217at2"/>
<accession>A7NSA0</accession>
<dbReference type="STRING" id="383372.Rcas_4430"/>
<evidence type="ECO:0000256" key="2">
    <source>
        <dbReference type="PIRSR" id="PIRSR600246-2"/>
    </source>
</evidence>
<dbReference type="EMBL" id="CP000804">
    <property type="protein sequence ID" value="ABU60446.1"/>
    <property type="molecule type" value="Genomic_DNA"/>
</dbReference>
<dbReference type="RefSeq" id="WP_012122867.1">
    <property type="nucleotide sequence ID" value="NC_009767.1"/>
</dbReference>
<dbReference type="KEGG" id="rca:Rcas_4430"/>
<dbReference type="AlphaFoldDB" id="A7NSA0"/>
<proteinExistence type="predicted"/>
<name>A7NSA0_ROSCS</name>
<feature type="binding site" evidence="2">
    <location>
        <begin position="218"/>
        <end position="221"/>
    </location>
    <ligand>
        <name>substrate</name>
    </ligand>
</feature>
<evidence type="ECO:0000256" key="1">
    <source>
        <dbReference type="PIRSR" id="PIRSR600246-1"/>
    </source>
</evidence>
<protein>
    <submittedName>
        <fullName evidence="4">Asparaginase</fullName>
        <ecNumber evidence="4">3.5.1.1</ecNumber>
    </submittedName>
</protein>
<dbReference type="CDD" id="cd04513">
    <property type="entry name" value="Glycosylasparaginase"/>
    <property type="match status" value="1"/>
</dbReference>
<evidence type="ECO:0000313" key="5">
    <source>
        <dbReference type="Proteomes" id="UP000000263"/>
    </source>
</evidence>
<evidence type="ECO:0000313" key="4">
    <source>
        <dbReference type="EMBL" id="ABU60446.1"/>
    </source>
</evidence>
<dbReference type="HOGENOM" id="CLU_021603_0_1_0"/>
<sequence>MIIIGSSNGGVGIAAGWSVLQAGGSALDAVEMATRLVEDNPDDHSVGYGGYPNLLGEVELDASIMDGTTLRAGAVGALKGYRYAISVARRVMEELPHVILVGEGAARFAAEIGMQRENLLTEHAEKVWRAGLEGRAMIDWQGVPELVAALLRRSATLTSDPERVTGTVNFIAQDRQGRIASAVSTSGWAWKYPGRLGDSPIIGGGNYADDRYGAAACTGWGEAAIRAATARSVVLYLKAGYPLEEACREAFRDLAPILRGTPNVMSLVAIDRHGNHCAMTTAEERTYVYQADGMDQFVELPRIVVTID</sequence>
<dbReference type="eggNOG" id="COG1446">
    <property type="taxonomic scope" value="Bacteria"/>
</dbReference>
<keyword evidence="4" id="KW-0378">Hydrolase</keyword>
<feature type="binding site" evidence="2">
    <location>
        <begin position="195"/>
        <end position="198"/>
    </location>
    <ligand>
        <name>substrate</name>
    </ligand>
</feature>
<evidence type="ECO:0000256" key="3">
    <source>
        <dbReference type="PIRSR" id="PIRSR600246-3"/>
    </source>
</evidence>
<dbReference type="InterPro" id="IPR000246">
    <property type="entry name" value="Peptidase_T2"/>
</dbReference>
<dbReference type="GO" id="GO:0004067">
    <property type="term" value="F:asparaginase activity"/>
    <property type="evidence" value="ECO:0007669"/>
    <property type="project" value="UniProtKB-EC"/>
</dbReference>
<dbReference type="SUPFAM" id="SSF56235">
    <property type="entry name" value="N-terminal nucleophile aminohydrolases (Ntn hydrolases)"/>
    <property type="match status" value="1"/>
</dbReference>